<name>A0A5B7GVI9_PORTR</name>
<gene>
    <name evidence="1" type="ORF">E2C01_055720</name>
</gene>
<comment type="caution">
    <text evidence="1">The sequence shown here is derived from an EMBL/GenBank/DDBJ whole genome shotgun (WGS) entry which is preliminary data.</text>
</comment>
<protein>
    <submittedName>
        <fullName evidence="1">Uncharacterized protein</fullName>
    </submittedName>
</protein>
<keyword evidence="2" id="KW-1185">Reference proteome</keyword>
<accession>A0A5B7GVI9</accession>
<dbReference type="AlphaFoldDB" id="A0A5B7GVI9"/>
<proteinExistence type="predicted"/>
<organism evidence="1 2">
    <name type="scientific">Portunus trituberculatus</name>
    <name type="common">Swimming crab</name>
    <name type="synonym">Neptunus trituberculatus</name>
    <dbReference type="NCBI Taxonomy" id="210409"/>
    <lineage>
        <taxon>Eukaryota</taxon>
        <taxon>Metazoa</taxon>
        <taxon>Ecdysozoa</taxon>
        <taxon>Arthropoda</taxon>
        <taxon>Crustacea</taxon>
        <taxon>Multicrustacea</taxon>
        <taxon>Malacostraca</taxon>
        <taxon>Eumalacostraca</taxon>
        <taxon>Eucarida</taxon>
        <taxon>Decapoda</taxon>
        <taxon>Pleocyemata</taxon>
        <taxon>Brachyura</taxon>
        <taxon>Eubrachyura</taxon>
        <taxon>Portunoidea</taxon>
        <taxon>Portunidae</taxon>
        <taxon>Portuninae</taxon>
        <taxon>Portunus</taxon>
    </lineage>
</organism>
<evidence type="ECO:0000313" key="2">
    <source>
        <dbReference type="Proteomes" id="UP000324222"/>
    </source>
</evidence>
<sequence>MVKEGSMGQPTPFMKEEDMVGHLNTLDLQGPKDDQGGAAAIISAAKSLKWRPGVSRTIVQLSCRPCDAGEVVHQALQENDITFHLVTKHKVTMAGPDAKRSEIMARKLLGFDSKFGYTVRGTEKLRVALQEPEGSCVVAAQASGGSVFNMNKWLPTKEVNSTFLGSHACVLVTEFMNTAERVIIIC</sequence>
<dbReference type="EMBL" id="VSRR010018742">
    <property type="protein sequence ID" value="MPC61646.1"/>
    <property type="molecule type" value="Genomic_DNA"/>
</dbReference>
<dbReference type="OrthoDB" id="6378839at2759"/>
<reference evidence="1 2" key="1">
    <citation type="submission" date="2019-05" db="EMBL/GenBank/DDBJ databases">
        <title>Another draft genome of Portunus trituberculatus and its Hox gene families provides insights of decapod evolution.</title>
        <authorList>
            <person name="Jeong J.-H."/>
            <person name="Song I."/>
            <person name="Kim S."/>
            <person name="Choi T."/>
            <person name="Kim D."/>
            <person name="Ryu S."/>
            <person name="Kim W."/>
        </authorList>
    </citation>
    <scope>NUCLEOTIDE SEQUENCE [LARGE SCALE GENOMIC DNA]</scope>
    <source>
        <tissue evidence="1">Muscle</tissue>
    </source>
</reference>
<dbReference type="Proteomes" id="UP000324222">
    <property type="component" value="Unassembled WGS sequence"/>
</dbReference>
<evidence type="ECO:0000313" key="1">
    <source>
        <dbReference type="EMBL" id="MPC61646.1"/>
    </source>
</evidence>